<dbReference type="InterPro" id="IPR045229">
    <property type="entry name" value="TPP_enz"/>
</dbReference>
<dbReference type="SUPFAM" id="SSF52518">
    <property type="entry name" value="Thiamin diphosphate-binding fold (THDP-binding)"/>
    <property type="match status" value="1"/>
</dbReference>
<evidence type="ECO:0000259" key="2">
    <source>
        <dbReference type="Pfam" id="PF00205"/>
    </source>
</evidence>
<dbReference type="GO" id="GO:0009097">
    <property type="term" value="P:isoleucine biosynthetic process"/>
    <property type="evidence" value="ECO:0007669"/>
    <property type="project" value="TreeGrafter"/>
</dbReference>
<evidence type="ECO:0000313" key="4">
    <source>
        <dbReference type="EMBL" id="SVC96185.1"/>
    </source>
</evidence>
<dbReference type="SUPFAM" id="SSF52467">
    <property type="entry name" value="DHS-like NAD/FAD-binding domain"/>
    <property type="match status" value="1"/>
</dbReference>
<dbReference type="InterPro" id="IPR029061">
    <property type="entry name" value="THDP-binding"/>
</dbReference>
<accession>A0A382RG84</accession>
<evidence type="ECO:0000256" key="1">
    <source>
        <dbReference type="ARBA" id="ARBA00007812"/>
    </source>
</evidence>
<dbReference type="GO" id="GO:0003984">
    <property type="term" value="F:acetolactate synthase activity"/>
    <property type="evidence" value="ECO:0007669"/>
    <property type="project" value="TreeGrafter"/>
</dbReference>
<dbReference type="CDD" id="cd07035">
    <property type="entry name" value="TPP_PYR_POX_like"/>
    <property type="match status" value="1"/>
</dbReference>
<dbReference type="GO" id="GO:0030976">
    <property type="term" value="F:thiamine pyrophosphate binding"/>
    <property type="evidence" value="ECO:0007669"/>
    <property type="project" value="InterPro"/>
</dbReference>
<gene>
    <name evidence="4" type="ORF">METZ01_LOCUS349039</name>
</gene>
<dbReference type="AlphaFoldDB" id="A0A382RG84"/>
<comment type="similarity">
    <text evidence="1">Belongs to the TPP enzyme family.</text>
</comment>
<dbReference type="GO" id="GO:0005948">
    <property type="term" value="C:acetolactate synthase complex"/>
    <property type="evidence" value="ECO:0007669"/>
    <property type="project" value="TreeGrafter"/>
</dbReference>
<dbReference type="Gene3D" id="3.40.50.1220">
    <property type="entry name" value="TPP-binding domain"/>
    <property type="match status" value="1"/>
</dbReference>
<dbReference type="Pfam" id="PF02776">
    <property type="entry name" value="TPP_enzyme_N"/>
    <property type="match status" value="1"/>
</dbReference>
<dbReference type="Pfam" id="PF00205">
    <property type="entry name" value="TPP_enzyme_M"/>
    <property type="match status" value="1"/>
</dbReference>
<evidence type="ECO:0008006" key="5">
    <source>
        <dbReference type="Google" id="ProtNLM"/>
    </source>
</evidence>
<dbReference type="Gene3D" id="3.40.50.970">
    <property type="match status" value="1"/>
</dbReference>
<organism evidence="4">
    <name type="scientific">marine metagenome</name>
    <dbReference type="NCBI Taxonomy" id="408172"/>
    <lineage>
        <taxon>unclassified sequences</taxon>
        <taxon>metagenomes</taxon>
        <taxon>ecological metagenomes</taxon>
    </lineage>
</organism>
<protein>
    <recommendedName>
        <fullName evidence="5">Thiamine pyrophosphate enzyme N-terminal TPP-binding domain-containing protein</fullName>
    </recommendedName>
</protein>
<dbReference type="PANTHER" id="PTHR18968">
    <property type="entry name" value="THIAMINE PYROPHOSPHATE ENZYMES"/>
    <property type="match status" value="1"/>
</dbReference>
<dbReference type="GO" id="GO:0009099">
    <property type="term" value="P:L-valine biosynthetic process"/>
    <property type="evidence" value="ECO:0007669"/>
    <property type="project" value="TreeGrafter"/>
</dbReference>
<evidence type="ECO:0000259" key="3">
    <source>
        <dbReference type="Pfam" id="PF02776"/>
    </source>
</evidence>
<dbReference type="EMBL" id="UINC01121199">
    <property type="protein sequence ID" value="SVC96185.1"/>
    <property type="molecule type" value="Genomic_DNA"/>
</dbReference>
<reference evidence="4" key="1">
    <citation type="submission" date="2018-05" db="EMBL/GenBank/DDBJ databases">
        <authorList>
            <person name="Lanie J.A."/>
            <person name="Ng W.-L."/>
            <person name="Kazmierczak K.M."/>
            <person name="Andrzejewski T.M."/>
            <person name="Davidsen T.M."/>
            <person name="Wayne K.J."/>
            <person name="Tettelin H."/>
            <person name="Glass J.I."/>
            <person name="Rusch D."/>
            <person name="Podicherti R."/>
            <person name="Tsui H.-C.T."/>
            <person name="Winkler M.E."/>
        </authorList>
    </citation>
    <scope>NUCLEOTIDE SEQUENCE</scope>
</reference>
<dbReference type="InterPro" id="IPR029035">
    <property type="entry name" value="DHS-like_NAD/FAD-binding_dom"/>
</dbReference>
<feature type="domain" description="Thiamine pyrophosphate enzyme central" evidence="2">
    <location>
        <begin position="186"/>
        <end position="308"/>
    </location>
</feature>
<dbReference type="GO" id="GO:0050660">
    <property type="term" value="F:flavin adenine dinucleotide binding"/>
    <property type="evidence" value="ECO:0007669"/>
    <property type="project" value="TreeGrafter"/>
</dbReference>
<dbReference type="InterPro" id="IPR012000">
    <property type="entry name" value="Thiamin_PyroP_enz_cen_dom"/>
</dbReference>
<feature type="domain" description="Thiamine pyrophosphate enzyme N-terminal TPP-binding" evidence="3">
    <location>
        <begin position="2"/>
        <end position="93"/>
    </location>
</feature>
<dbReference type="InterPro" id="IPR012001">
    <property type="entry name" value="Thiamin_PyroP_enz_TPP-bd_dom"/>
</dbReference>
<name>A0A382RG84_9ZZZZ</name>
<feature type="non-terminal residue" evidence="4">
    <location>
        <position position="1"/>
    </location>
</feature>
<dbReference type="PANTHER" id="PTHR18968:SF13">
    <property type="entry name" value="ACETOLACTATE SYNTHASE CATALYTIC SUBUNIT, MITOCHONDRIAL"/>
    <property type="match status" value="1"/>
</dbReference>
<feature type="non-terminal residue" evidence="4">
    <location>
        <position position="321"/>
    </location>
</feature>
<proteinExistence type="inferred from homology"/>
<dbReference type="GO" id="GO:0000287">
    <property type="term" value="F:magnesium ion binding"/>
    <property type="evidence" value="ECO:0007669"/>
    <property type="project" value="InterPro"/>
</dbReference>
<sequence length="321" mass="34324">EQLVASGIKYVFYNSGSREALFFDALNSNPNIDGILALHEGTVASMAGAYTQVNSEPAVMVVHLGAGLAQCMGQLYNIWFGGLPVVVITFAGDTGSFTDRINLDLDSSYSPASISVPMAKETWTIIEPEGLPAAVDRALRVATTPPFGPVHLAVYDKMLENKQVSTEIIHGGARNIKAGNATDQDIEKILDALDKADRPLLYVGDGVWKSGADKLAAELATHFGTVVASPETDLRGISLKHPQHIGMANTAFDSYEPDVIVSLGARHQGAGKKEDIDPLRKTKQILAMGSGLEYLKNYPGLEVGIIADETSSISRMLEIAK</sequence>